<dbReference type="Pfam" id="PF08448">
    <property type="entry name" value="PAS_4"/>
    <property type="match status" value="1"/>
</dbReference>
<evidence type="ECO:0000313" key="17">
    <source>
        <dbReference type="EMBL" id="THF84276.1"/>
    </source>
</evidence>
<organism evidence="17 18">
    <name type="scientific">Cohnella fermenti</name>
    <dbReference type="NCBI Taxonomy" id="2565925"/>
    <lineage>
        <taxon>Bacteria</taxon>
        <taxon>Bacillati</taxon>
        <taxon>Bacillota</taxon>
        <taxon>Bacilli</taxon>
        <taxon>Bacillales</taxon>
        <taxon>Paenibacillaceae</taxon>
        <taxon>Cohnella</taxon>
    </lineage>
</organism>
<dbReference type="GO" id="GO:0005524">
    <property type="term" value="F:ATP binding"/>
    <property type="evidence" value="ECO:0007669"/>
    <property type="project" value="UniProtKB-KW"/>
</dbReference>
<evidence type="ECO:0000256" key="2">
    <source>
        <dbReference type="ARBA" id="ARBA00004651"/>
    </source>
</evidence>
<name>A0A4S4CA55_9BACL</name>
<evidence type="ECO:0000256" key="4">
    <source>
        <dbReference type="ARBA" id="ARBA00022475"/>
    </source>
</evidence>
<dbReference type="InterPro" id="IPR004358">
    <property type="entry name" value="Sig_transdc_His_kin-like_C"/>
</dbReference>
<comment type="catalytic activity">
    <reaction evidence="1">
        <text>ATP + protein L-histidine = ADP + protein N-phospho-L-histidine.</text>
        <dbReference type="EC" id="2.7.13.3"/>
    </reaction>
</comment>
<dbReference type="PANTHER" id="PTHR43065">
    <property type="entry name" value="SENSOR HISTIDINE KINASE"/>
    <property type="match status" value="1"/>
</dbReference>
<dbReference type="PROSITE" id="PS50112">
    <property type="entry name" value="PAS"/>
    <property type="match status" value="1"/>
</dbReference>
<proteinExistence type="predicted"/>
<keyword evidence="4" id="KW-1003">Cell membrane</keyword>
<dbReference type="GO" id="GO:0000155">
    <property type="term" value="F:phosphorelay sensor kinase activity"/>
    <property type="evidence" value="ECO:0007669"/>
    <property type="project" value="InterPro"/>
</dbReference>
<dbReference type="CDD" id="cd00075">
    <property type="entry name" value="HATPase"/>
    <property type="match status" value="1"/>
</dbReference>
<dbReference type="InterPro" id="IPR036890">
    <property type="entry name" value="HATPase_C_sf"/>
</dbReference>
<dbReference type="PROSITE" id="PS50109">
    <property type="entry name" value="HIS_KIN"/>
    <property type="match status" value="1"/>
</dbReference>
<dbReference type="InterPro" id="IPR013656">
    <property type="entry name" value="PAS_4"/>
</dbReference>
<dbReference type="Gene3D" id="6.10.340.10">
    <property type="match status" value="1"/>
</dbReference>
<dbReference type="EC" id="2.7.13.3" evidence="3"/>
<evidence type="ECO:0000256" key="7">
    <source>
        <dbReference type="ARBA" id="ARBA00022741"/>
    </source>
</evidence>
<keyword evidence="6" id="KW-0808">Transferase</keyword>
<evidence type="ECO:0000259" key="14">
    <source>
        <dbReference type="PROSITE" id="PS50112"/>
    </source>
</evidence>
<keyword evidence="9" id="KW-0067">ATP-binding</keyword>
<evidence type="ECO:0000256" key="1">
    <source>
        <dbReference type="ARBA" id="ARBA00000085"/>
    </source>
</evidence>
<keyword evidence="7" id="KW-0547">Nucleotide-binding</keyword>
<dbReference type="CDD" id="cd00082">
    <property type="entry name" value="HisKA"/>
    <property type="match status" value="1"/>
</dbReference>
<dbReference type="Gene3D" id="3.30.565.10">
    <property type="entry name" value="Histidine kinase-like ATPase, C-terminal domain"/>
    <property type="match status" value="1"/>
</dbReference>
<keyword evidence="10" id="KW-0902">Two-component regulatory system</keyword>
<dbReference type="GO" id="GO:0005886">
    <property type="term" value="C:plasma membrane"/>
    <property type="evidence" value="ECO:0007669"/>
    <property type="project" value="UniProtKB-SubCell"/>
</dbReference>
<sequence length="730" mass="81128">MDIIAKQIGSTVEATQVSRKYMEDSAGVMLRNAALAAKERLDPNIANITNEELVRLSADLGVDHLSLWIRKDDGDIVIARSSDPNELGQSSRTWDYWFTAFNQLFDNREVTIEQGEKLLNYWTGPINFSTSSPDQVDKWGYYYDGSTDYLINPFINATQFLDFERSTGTEAVILKILDDNPEVLAITGFDPQFFGKEKIIKYKKGKPVYNLDVRDVVFGSYDYQDEEDASHIMDASSSKQIVTVRDSFEGERIVKTFIPIDASGNLVVGIVSDGEAIRQALNHQLMMQILISVALAAAALFASYFLAGFLLLPINRILETVNEMAKGRLNSRLEVRKMDELGKLSTRINAMGDSLEQQTSRLKESAEELRSMKQYLESFVNQTSDAIHVSDLDGNVMQVNKAFEAIYGWSESEVAHRSLDNVPAEQSGEFERIREVVLQGGAVADYETERYAKDGTLLDVSLTVSSIRDEEDRIIAIATISRNITERKKTEALLRQSEKLAVVGQLAAGFAHEIRNPLTTLRGFVQLYQKQGELQAVYLQLMMSELDRINHIVSELLIFAKPQAVRFQDAAVAEIVQDVVMLLEPQAKLADIQFSVDFKTELPIIRGEPNQLKQVFLNLFKNAMEAMPRGGRISVEGEALPGERGVAVRVLDQGEGIPEDALKRLGEPFYSTKPSGNGLGLMVSQQIIASHKGKMTFRSKLGQGTIVEVTLPLSGGSLLLEPGDGETAIA</sequence>
<keyword evidence="8" id="KW-0418">Kinase</keyword>
<dbReference type="SUPFAM" id="SSF55785">
    <property type="entry name" value="PYP-like sensor domain (PAS domain)"/>
    <property type="match status" value="1"/>
</dbReference>
<dbReference type="InterPro" id="IPR000700">
    <property type="entry name" value="PAS-assoc_C"/>
</dbReference>
<evidence type="ECO:0000256" key="9">
    <source>
        <dbReference type="ARBA" id="ARBA00022840"/>
    </source>
</evidence>
<evidence type="ECO:0000256" key="10">
    <source>
        <dbReference type="ARBA" id="ARBA00023012"/>
    </source>
</evidence>
<keyword evidence="18" id="KW-1185">Reference proteome</keyword>
<dbReference type="PROSITE" id="PS50113">
    <property type="entry name" value="PAC"/>
    <property type="match status" value="1"/>
</dbReference>
<evidence type="ECO:0000256" key="3">
    <source>
        <dbReference type="ARBA" id="ARBA00012438"/>
    </source>
</evidence>
<feature type="domain" description="HAMP" evidence="16">
    <location>
        <begin position="308"/>
        <end position="360"/>
    </location>
</feature>
<dbReference type="Gene3D" id="3.30.450.20">
    <property type="entry name" value="PAS domain"/>
    <property type="match status" value="1"/>
</dbReference>
<dbReference type="SMART" id="SM00086">
    <property type="entry name" value="PAC"/>
    <property type="match status" value="1"/>
</dbReference>
<evidence type="ECO:0000259" key="16">
    <source>
        <dbReference type="PROSITE" id="PS50885"/>
    </source>
</evidence>
<evidence type="ECO:0000256" key="8">
    <source>
        <dbReference type="ARBA" id="ARBA00022777"/>
    </source>
</evidence>
<dbReference type="Pfam" id="PF00512">
    <property type="entry name" value="HisKA"/>
    <property type="match status" value="1"/>
</dbReference>
<dbReference type="SUPFAM" id="SSF47384">
    <property type="entry name" value="Homodimeric domain of signal transducing histidine kinase"/>
    <property type="match status" value="1"/>
</dbReference>
<comment type="subcellular location">
    <subcellularLocation>
        <location evidence="2">Cell membrane</location>
        <topology evidence="2">Multi-pass membrane protein</topology>
    </subcellularLocation>
</comment>
<dbReference type="SMART" id="SM00387">
    <property type="entry name" value="HATPase_c"/>
    <property type="match status" value="1"/>
</dbReference>
<dbReference type="OrthoDB" id="9815750at2"/>
<dbReference type="SMART" id="SM00304">
    <property type="entry name" value="HAMP"/>
    <property type="match status" value="1"/>
</dbReference>
<dbReference type="InterPro" id="IPR003660">
    <property type="entry name" value="HAMP_dom"/>
</dbReference>
<dbReference type="InterPro" id="IPR036097">
    <property type="entry name" value="HisK_dim/P_sf"/>
</dbReference>
<dbReference type="SUPFAM" id="SSF158472">
    <property type="entry name" value="HAMP domain-like"/>
    <property type="match status" value="1"/>
</dbReference>
<dbReference type="PANTHER" id="PTHR43065:SF34">
    <property type="entry name" value="SPORULATION KINASE A"/>
    <property type="match status" value="1"/>
</dbReference>
<dbReference type="Pfam" id="PF00672">
    <property type="entry name" value="HAMP"/>
    <property type="match status" value="1"/>
</dbReference>
<feature type="domain" description="PAC" evidence="15">
    <location>
        <begin position="444"/>
        <end position="496"/>
    </location>
</feature>
<feature type="domain" description="PAS" evidence="14">
    <location>
        <begin position="372"/>
        <end position="441"/>
    </location>
</feature>
<reference evidence="17 18" key="1">
    <citation type="submission" date="2019-04" db="EMBL/GenBank/DDBJ databases">
        <title>Cohnella sp. nov. isolated from preserved vegetables.</title>
        <authorList>
            <person name="Lin S.-Y."/>
            <person name="Hung M.-H."/>
            <person name="Young C.-C."/>
        </authorList>
    </citation>
    <scope>NUCLEOTIDE SEQUENCE [LARGE SCALE GENOMIC DNA]</scope>
    <source>
        <strain evidence="17 18">CC-MHH1044</strain>
    </source>
</reference>
<dbReference type="InterPro" id="IPR003594">
    <property type="entry name" value="HATPase_dom"/>
</dbReference>
<evidence type="ECO:0000313" key="18">
    <source>
        <dbReference type="Proteomes" id="UP000310636"/>
    </source>
</evidence>
<dbReference type="CDD" id="cd00130">
    <property type="entry name" value="PAS"/>
    <property type="match status" value="1"/>
</dbReference>
<keyword evidence="5" id="KW-0597">Phosphoprotein</keyword>
<keyword evidence="12" id="KW-1133">Transmembrane helix</keyword>
<dbReference type="SMART" id="SM00091">
    <property type="entry name" value="PAS"/>
    <property type="match status" value="1"/>
</dbReference>
<dbReference type="PROSITE" id="PS50885">
    <property type="entry name" value="HAMP"/>
    <property type="match status" value="1"/>
</dbReference>
<dbReference type="InterPro" id="IPR001610">
    <property type="entry name" value="PAC"/>
</dbReference>
<evidence type="ECO:0000256" key="12">
    <source>
        <dbReference type="SAM" id="Phobius"/>
    </source>
</evidence>
<feature type="domain" description="Histidine kinase" evidence="13">
    <location>
        <begin position="509"/>
        <end position="715"/>
    </location>
</feature>
<dbReference type="PRINTS" id="PR00344">
    <property type="entry name" value="BCTRLSENSOR"/>
</dbReference>
<evidence type="ECO:0000256" key="5">
    <source>
        <dbReference type="ARBA" id="ARBA00022553"/>
    </source>
</evidence>
<dbReference type="InterPro" id="IPR035965">
    <property type="entry name" value="PAS-like_dom_sf"/>
</dbReference>
<feature type="transmembrane region" description="Helical" evidence="12">
    <location>
        <begin position="289"/>
        <end position="312"/>
    </location>
</feature>
<dbReference type="Pfam" id="PF02518">
    <property type="entry name" value="HATPase_c"/>
    <property type="match status" value="1"/>
</dbReference>
<dbReference type="InterPro" id="IPR003661">
    <property type="entry name" value="HisK_dim/P_dom"/>
</dbReference>
<accession>A0A4S4CA55</accession>
<evidence type="ECO:0000259" key="15">
    <source>
        <dbReference type="PROSITE" id="PS50113"/>
    </source>
</evidence>
<dbReference type="SMART" id="SM00388">
    <property type="entry name" value="HisKA"/>
    <property type="match status" value="1"/>
</dbReference>
<dbReference type="InterPro" id="IPR000014">
    <property type="entry name" value="PAS"/>
</dbReference>
<gene>
    <name evidence="17" type="ORF">E6C55_02345</name>
</gene>
<dbReference type="SUPFAM" id="SSF55874">
    <property type="entry name" value="ATPase domain of HSP90 chaperone/DNA topoisomerase II/histidine kinase"/>
    <property type="match status" value="1"/>
</dbReference>
<dbReference type="NCBIfam" id="TIGR00229">
    <property type="entry name" value="sensory_box"/>
    <property type="match status" value="1"/>
</dbReference>
<evidence type="ECO:0000256" key="6">
    <source>
        <dbReference type="ARBA" id="ARBA00022679"/>
    </source>
</evidence>
<keyword evidence="11 12" id="KW-0472">Membrane</keyword>
<dbReference type="Gene3D" id="1.10.287.130">
    <property type="match status" value="1"/>
</dbReference>
<dbReference type="Proteomes" id="UP000310636">
    <property type="component" value="Unassembled WGS sequence"/>
</dbReference>
<keyword evidence="12" id="KW-0812">Transmembrane</keyword>
<evidence type="ECO:0000256" key="11">
    <source>
        <dbReference type="ARBA" id="ARBA00023136"/>
    </source>
</evidence>
<dbReference type="EMBL" id="SSOB01000002">
    <property type="protein sequence ID" value="THF84276.1"/>
    <property type="molecule type" value="Genomic_DNA"/>
</dbReference>
<evidence type="ECO:0000259" key="13">
    <source>
        <dbReference type="PROSITE" id="PS50109"/>
    </source>
</evidence>
<dbReference type="AlphaFoldDB" id="A0A4S4CA55"/>
<dbReference type="InterPro" id="IPR005467">
    <property type="entry name" value="His_kinase_dom"/>
</dbReference>
<dbReference type="CDD" id="cd06225">
    <property type="entry name" value="HAMP"/>
    <property type="match status" value="1"/>
</dbReference>
<comment type="caution">
    <text evidence="17">The sequence shown here is derived from an EMBL/GenBank/DDBJ whole genome shotgun (WGS) entry which is preliminary data.</text>
</comment>
<protein>
    <recommendedName>
        <fullName evidence="3">histidine kinase</fullName>
        <ecNumber evidence="3">2.7.13.3</ecNumber>
    </recommendedName>
</protein>